<evidence type="ECO:0000256" key="3">
    <source>
        <dbReference type="ARBA" id="ARBA00022692"/>
    </source>
</evidence>
<evidence type="ECO:0000256" key="2">
    <source>
        <dbReference type="ARBA" id="ARBA00022475"/>
    </source>
</evidence>
<evidence type="ECO:0000256" key="5">
    <source>
        <dbReference type="ARBA" id="ARBA00022984"/>
    </source>
</evidence>
<keyword evidence="6 8" id="KW-1133">Transmembrane helix</keyword>
<feature type="transmembrane region" description="Helical" evidence="8">
    <location>
        <begin position="155"/>
        <end position="174"/>
    </location>
</feature>
<evidence type="ECO:0000256" key="4">
    <source>
        <dbReference type="ARBA" id="ARBA00022960"/>
    </source>
</evidence>
<feature type="transmembrane region" description="Helical" evidence="8">
    <location>
        <begin position="374"/>
        <end position="396"/>
    </location>
</feature>
<reference evidence="10" key="1">
    <citation type="journal article" date="2019" name="Int. J. Syst. Evol. Microbiol.">
        <title>The Global Catalogue of Microorganisms (GCM) 10K type strain sequencing project: providing services to taxonomists for standard genome sequencing and annotation.</title>
        <authorList>
            <consortium name="The Broad Institute Genomics Platform"/>
            <consortium name="The Broad Institute Genome Sequencing Center for Infectious Disease"/>
            <person name="Wu L."/>
            <person name="Ma J."/>
        </authorList>
    </citation>
    <scope>NUCLEOTIDE SEQUENCE [LARGE SCALE GENOMIC DNA]</scope>
    <source>
        <strain evidence="10">CCUG 53915</strain>
    </source>
</reference>
<evidence type="ECO:0000313" key="9">
    <source>
        <dbReference type="EMBL" id="MFD1204746.1"/>
    </source>
</evidence>
<evidence type="ECO:0000313" key="10">
    <source>
        <dbReference type="Proteomes" id="UP001597231"/>
    </source>
</evidence>
<proteinExistence type="predicted"/>
<dbReference type="PANTHER" id="PTHR47019:SF1">
    <property type="entry name" value="LIPID II FLIPPASE MURJ"/>
    <property type="match status" value="1"/>
</dbReference>
<protein>
    <submittedName>
        <fullName evidence="9">Murein biosynthesis integral membrane protein MurJ</fullName>
    </submittedName>
</protein>
<dbReference type="EMBL" id="JBHTLT010000029">
    <property type="protein sequence ID" value="MFD1204746.1"/>
    <property type="molecule type" value="Genomic_DNA"/>
</dbReference>
<dbReference type="Pfam" id="PF03023">
    <property type="entry name" value="MurJ"/>
    <property type="match status" value="1"/>
</dbReference>
<gene>
    <name evidence="9" type="primary">murJ</name>
    <name evidence="9" type="ORF">ACFQ38_06415</name>
</gene>
<keyword evidence="7 8" id="KW-0472">Membrane</keyword>
<keyword evidence="5" id="KW-0573">Peptidoglycan synthesis</keyword>
<sequence length="429" mass="46658">MNKFIKIIGAVAVINIVARLFGFLREVVIGRQYGTSIAADAIATAYTIPNFIYLVVGGGLTTAFISVYHSTSSEKGLYVRKIFTTVLLAASIITVLSVIFAGPLLKLTFPGLKPDQFAMTYELFLWMMPSTVILVLSTWMSGLLNVNDRFHLSSLAILVYNAAFVVIGVLLTPWYGPASYGIGALLSAIFMGVFLYGGIKRGTTFSLKPSFGKSDDVKRVWSIALPILLGGASMQFYAIIHRIAAAGLSEGAISAVNYASKLSNFPQAIMMTAVTTVIYPLLSKKEGEGDNETIKKLYKKGMLYLVALIGPATAVAYFFADPIIRLIFGFGSSKFGEESIQLTVPIFQVFALSMFFLAATTYVTRFYYAKGNSVLPVIFSLISVLGINIAIIYLFVDSMGATAIAYGTFISSAFNLLMLVIYARVKWKL</sequence>
<feature type="transmembrane region" description="Helical" evidence="8">
    <location>
        <begin position="180"/>
        <end position="199"/>
    </location>
</feature>
<feature type="transmembrane region" description="Helical" evidence="8">
    <location>
        <begin position="340"/>
        <end position="362"/>
    </location>
</feature>
<dbReference type="PRINTS" id="PR01806">
    <property type="entry name" value="VIRFACTRMVIN"/>
</dbReference>
<dbReference type="CDD" id="cd13123">
    <property type="entry name" value="MATE_MurJ_like"/>
    <property type="match status" value="1"/>
</dbReference>
<dbReference type="NCBIfam" id="TIGR01695">
    <property type="entry name" value="murJ_mviN"/>
    <property type="match status" value="1"/>
</dbReference>
<feature type="transmembrane region" description="Helical" evidence="8">
    <location>
        <begin position="7"/>
        <end position="24"/>
    </location>
</feature>
<dbReference type="Proteomes" id="UP001597231">
    <property type="component" value="Unassembled WGS sequence"/>
</dbReference>
<dbReference type="RefSeq" id="WP_336822345.1">
    <property type="nucleotide sequence ID" value="NZ_JBHTLT010000029.1"/>
</dbReference>
<feature type="transmembrane region" description="Helical" evidence="8">
    <location>
        <begin position="264"/>
        <end position="282"/>
    </location>
</feature>
<evidence type="ECO:0000256" key="1">
    <source>
        <dbReference type="ARBA" id="ARBA00004651"/>
    </source>
</evidence>
<feature type="transmembrane region" description="Helical" evidence="8">
    <location>
        <begin position="51"/>
        <end position="70"/>
    </location>
</feature>
<keyword evidence="10" id="KW-1185">Reference proteome</keyword>
<feature type="transmembrane region" description="Helical" evidence="8">
    <location>
        <begin position="220"/>
        <end position="244"/>
    </location>
</feature>
<evidence type="ECO:0000256" key="8">
    <source>
        <dbReference type="SAM" id="Phobius"/>
    </source>
</evidence>
<evidence type="ECO:0000256" key="7">
    <source>
        <dbReference type="ARBA" id="ARBA00023136"/>
    </source>
</evidence>
<evidence type="ECO:0000256" key="6">
    <source>
        <dbReference type="ARBA" id="ARBA00022989"/>
    </source>
</evidence>
<organism evidence="9 10">
    <name type="scientific">Sporosarcina contaminans</name>
    <dbReference type="NCBI Taxonomy" id="633403"/>
    <lineage>
        <taxon>Bacteria</taxon>
        <taxon>Bacillati</taxon>
        <taxon>Bacillota</taxon>
        <taxon>Bacilli</taxon>
        <taxon>Bacillales</taxon>
        <taxon>Caryophanaceae</taxon>
        <taxon>Sporosarcina</taxon>
    </lineage>
</organism>
<comment type="caution">
    <text evidence="9">The sequence shown here is derived from an EMBL/GenBank/DDBJ whole genome shotgun (WGS) entry which is preliminary data.</text>
</comment>
<accession>A0ABW3TVD1</accession>
<comment type="subcellular location">
    <subcellularLocation>
        <location evidence="1">Cell membrane</location>
        <topology evidence="1">Multi-pass membrane protein</topology>
    </subcellularLocation>
</comment>
<keyword evidence="2" id="KW-1003">Cell membrane</keyword>
<feature type="transmembrane region" description="Helical" evidence="8">
    <location>
        <begin position="82"/>
        <end position="103"/>
    </location>
</feature>
<keyword evidence="4" id="KW-0133">Cell shape</keyword>
<dbReference type="InterPro" id="IPR004268">
    <property type="entry name" value="MurJ"/>
</dbReference>
<dbReference type="InterPro" id="IPR051050">
    <property type="entry name" value="Lipid_II_flippase_MurJ/MviN"/>
</dbReference>
<feature type="transmembrane region" description="Helical" evidence="8">
    <location>
        <begin position="123"/>
        <end position="143"/>
    </location>
</feature>
<keyword evidence="3 8" id="KW-0812">Transmembrane</keyword>
<dbReference type="PANTHER" id="PTHR47019">
    <property type="entry name" value="LIPID II FLIPPASE MURJ"/>
    <property type="match status" value="1"/>
</dbReference>
<feature type="transmembrane region" description="Helical" evidence="8">
    <location>
        <begin position="302"/>
        <end position="320"/>
    </location>
</feature>
<feature type="transmembrane region" description="Helical" evidence="8">
    <location>
        <begin position="402"/>
        <end position="423"/>
    </location>
</feature>
<name>A0ABW3TVD1_9BACL</name>